<proteinExistence type="predicted"/>
<gene>
    <name evidence="2" type="ORF">MKW94_011585</name>
</gene>
<comment type="caution">
    <text evidence="2">The sequence shown here is derived from an EMBL/GenBank/DDBJ whole genome shotgun (WGS) entry which is preliminary data.</text>
</comment>
<keyword evidence="3" id="KW-1185">Reference proteome</keyword>
<reference evidence="2" key="1">
    <citation type="submission" date="2022-03" db="EMBL/GenBank/DDBJ databases">
        <title>A functionally conserved STORR gene fusion in Papaver species that diverged 16.8 million years ago.</title>
        <authorList>
            <person name="Catania T."/>
        </authorList>
    </citation>
    <scope>NUCLEOTIDE SEQUENCE</scope>
    <source>
        <strain evidence="2">S-191538</strain>
    </source>
</reference>
<name>A0AA41VS85_PAPNU</name>
<feature type="region of interest" description="Disordered" evidence="1">
    <location>
        <begin position="1"/>
        <end position="26"/>
    </location>
</feature>
<feature type="compositionally biased region" description="Low complexity" evidence="1">
    <location>
        <begin position="258"/>
        <end position="300"/>
    </location>
</feature>
<dbReference type="AlphaFoldDB" id="A0AA41VS85"/>
<protein>
    <submittedName>
        <fullName evidence="2">Uncharacterized protein</fullName>
    </submittedName>
</protein>
<evidence type="ECO:0000256" key="1">
    <source>
        <dbReference type="SAM" id="MobiDB-lite"/>
    </source>
</evidence>
<feature type="compositionally biased region" description="Low complexity" evidence="1">
    <location>
        <begin position="241"/>
        <end position="251"/>
    </location>
</feature>
<feature type="region of interest" description="Disordered" evidence="1">
    <location>
        <begin position="241"/>
        <end position="327"/>
    </location>
</feature>
<accession>A0AA41VS85</accession>
<dbReference type="Proteomes" id="UP001177140">
    <property type="component" value="Unassembled WGS sequence"/>
</dbReference>
<evidence type="ECO:0000313" key="2">
    <source>
        <dbReference type="EMBL" id="MCL7046223.1"/>
    </source>
</evidence>
<sequence length="370" mass="42817">MSQYENVKMNSESRSSSSRRNSVEGKQDEIFQVQDVITGDEHIILVFETTTKDDLVETKSISPSRILAEKNHWDHKKTTSTSQEMMITGSGDNWWGKCRELSASDSSKGMPVENGRAHIGNGNGCARKEMMSSTALGKKRAGICSDKVWKPVETCSRRKVTETNLKKDVLSTRNVFCQKKSDGIKRRCYSREEMKALRFENLYQQRQIWREIYTGLGPVVAKELNLLAEARQNGNAIINRQQQQPHHQPQLQDHHQPQQHNQHPQQNQPQQHHNYPPQHHQYPQQSLQHQQYPQQQQQYHQHPKKPPQRHPHHNHRQHQQSGENKENASILGAATAMGRPIHLRINMKNARANCCVPYVHYIPVYQCISH</sequence>
<organism evidence="2 3">
    <name type="scientific">Papaver nudicaule</name>
    <name type="common">Iceland poppy</name>
    <dbReference type="NCBI Taxonomy" id="74823"/>
    <lineage>
        <taxon>Eukaryota</taxon>
        <taxon>Viridiplantae</taxon>
        <taxon>Streptophyta</taxon>
        <taxon>Embryophyta</taxon>
        <taxon>Tracheophyta</taxon>
        <taxon>Spermatophyta</taxon>
        <taxon>Magnoliopsida</taxon>
        <taxon>Ranunculales</taxon>
        <taxon>Papaveraceae</taxon>
        <taxon>Papaveroideae</taxon>
        <taxon>Papaver</taxon>
    </lineage>
</organism>
<dbReference type="EMBL" id="JAJJMA010278855">
    <property type="protein sequence ID" value="MCL7046223.1"/>
    <property type="molecule type" value="Genomic_DNA"/>
</dbReference>
<evidence type="ECO:0000313" key="3">
    <source>
        <dbReference type="Proteomes" id="UP001177140"/>
    </source>
</evidence>
<feature type="compositionally biased region" description="Low complexity" evidence="1">
    <location>
        <begin position="10"/>
        <end position="20"/>
    </location>
</feature>
<feature type="compositionally biased region" description="Basic residues" evidence="1">
    <location>
        <begin position="301"/>
        <end position="318"/>
    </location>
</feature>